<name>A0ACC1MK21_9APHY</name>
<protein>
    <submittedName>
        <fullName evidence="1">Uncharacterized protein</fullName>
    </submittedName>
</protein>
<keyword evidence="2" id="KW-1185">Reference proteome</keyword>
<evidence type="ECO:0000313" key="2">
    <source>
        <dbReference type="Proteomes" id="UP001144978"/>
    </source>
</evidence>
<organism evidence="1 2">
    <name type="scientific">Trametes sanguinea</name>
    <dbReference type="NCBI Taxonomy" id="158606"/>
    <lineage>
        <taxon>Eukaryota</taxon>
        <taxon>Fungi</taxon>
        <taxon>Dikarya</taxon>
        <taxon>Basidiomycota</taxon>
        <taxon>Agaricomycotina</taxon>
        <taxon>Agaricomycetes</taxon>
        <taxon>Polyporales</taxon>
        <taxon>Polyporaceae</taxon>
        <taxon>Trametes</taxon>
    </lineage>
</organism>
<dbReference type="Proteomes" id="UP001144978">
    <property type="component" value="Unassembled WGS sequence"/>
</dbReference>
<comment type="caution">
    <text evidence="1">The sequence shown here is derived from an EMBL/GenBank/DDBJ whole genome shotgun (WGS) entry which is preliminary data.</text>
</comment>
<reference evidence="1" key="1">
    <citation type="submission" date="2022-08" db="EMBL/GenBank/DDBJ databases">
        <title>Genome Sequence of Pycnoporus sanguineus.</title>
        <authorList>
            <person name="Buettner E."/>
        </authorList>
    </citation>
    <scope>NUCLEOTIDE SEQUENCE</scope>
    <source>
        <strain evidence="1">CG-C14</strain>
    </source>
</reference>
<gene>
    <name evidence="1" type="ORF">NUW54_g13635</name>
</gene>
<proteinExistence type="predicted"/>
<evidence type="ECO:0000313" key="1">
    <source>
        <dbReference type="EMBL" id="KAJ2967022.1"/>
    </source>
</evidence>
<dbReference type="EMBL" id="JANSHE010006455">
    <property type="protein sequence ID" value="KAJ2967022.1"/>
    <property type="molecule type" value="Genomic_DNA"/>
</dbReference>
<sequence length="350" mass="36738">MNGGTGPMDLDAIVFESVDQQQPKAIAHASAAQTSTSGSQSAAASGSAGRLSATPNAVVGNGASSGTSDPGSNADDSPPAVNAQPAAVPAGVTASPNAATASTANTGISTADVQPSAIPNASLPNTSQAERSDVPESSNSSKSHHGLPKGAIVGIAIGCVVVFLLIAAFIFILYRRRRRNDPDTEFGYFFRGQGSMSEKRDQYLGRSDSRSTQFSSDSGETLRGYGEPFREKDVTELPTPLPPQPAYMGNSAYMTNTAQHSGAGMDDASDITDMYSRTEPGTPMRPPRPPELRLRTVVVVMGRRNGPPSPRANRHRIVECEFGAGASLLPFRIAFDIAVCYRLAFPQVYE</sequence>
<accession>A0ACC1MK21</accession>